<accession>A0A1A2YXD0</accession>
<feature type="region of interest" description="Disordered" evidence="2">
    <location>
        <begin position="507"/>
        <end position="529"/>
    </location>
</feature>
<evidence type="ECO:0000259" key="3">
    <source>
        <dbReference type="Pfam" id="PF00823"/>
    </source>
</evidence>
<dbReference type="Proteomes" id="UP000093592">
    <property type="component" value="Unassembled WGS sequence"/>
</dbReference>
<name>A0A1A2YXD0_9MYCO</name>
<feature type="domain" description="PPE-PPW subfamily C-terminal" evidence="4">
    <location>
        <begin position="473"/>
        <end position="517"/>
    </location>
</feature>
<dbReference type="SUPFAM" id="SSF140459">
    <property type="entry name" value="PE/PPE dimer-like"/>
    <property type="match status" value="1"/>
</dbReference>
<reference evidence="6" key="1">
    <citation type="submission" date="2016-06" db="EMBL/GenBank/DDBJ databases">
        <authorList>
            <person name="Sutton G."/>
            <person name="Brinkac L."/>
            <person name="Sanka R."/>
            <person name="Adams M."/>
            <person name="Lau E."/>
            <person name="Sam S."/>
            <person name="Sreng N."/>
            <person name="Him V."/>
            <person name="Kerleguer A."/>
            <person name="Cheng S."/>
        </authorList>
    </citation>
    <scope>NUCLEOTIDE SEQUENCE [LARGE SCALE GENOMIC DNA]</scope>
    <source>
        <strain evidence="6">E861</strain>
    </source>
</reference>
<organism evidence="5 6">
    <name type="scientific">Mycobacterium kyorinense</name>
    <dbReference type="NCBI Taxonomy" id="487514"/>
    <lineage>
        <taxon>Bacteria</taxon>
        <taxon>Bacillati</taxon>
        <taxon>Actinomycetota</taxon>
        <taxon>Actinomycetes</taxon>
        <taxon>Mycobacteriales</taxon>
        <taxon>Mycobacteriaceae</taxon>
        <taxon>Mycobacterium</taxon>
    </lineage>
</organism>
<evidence type="ECO:0000259" key="4">
    <source>
        <dbReference type="Pfam" id="PF18878"/>
    </source>
</evidence>
<dbReference type="Pfam" id="PF18878">
    <property type="entry name" value="PPE-PPW"/>
    <property type="match status" value="1"/>
</dbReference>
<evidence type="ECO:0008006" key="7">
    <source>
        <dbReference type="Google" id="ProtNLM"/>
    </source>
</evidence>
<proteinExistence type="inferred from homology"/>
<feature type="region of interest" description="Disordered" evidence="2">
    <location>
        <begin position="460"/>
        <end position="492"/>
    </location>
</feature>
<feature type="region of interest" description="Disordered" evidence="2">
    <location>
        <begin position="403"/>
        <end position="443"/>
    </location>
</feature>
<evidence type="ECO:0000313" key="6">
    <source>
        <dbReference type="Proteomes" id="UP000093592"/>
    </source>
</evidence>
<dbReference type="Pfam" id="PF00823">
    <property type="entry name" value="PPE"/>
    <property type="match status" value="1"/>
</dbReference>
<dbReference type="PANTHER" id="PTHR46766">
    <property type="entry name" value="GLUTAMINE-RICH PROTEIN 2"/>
    <property type="match status" value="1"/>
</dbReference>
<dbReference type="GO" id="GO:0052572">
    <property type="term" value="P:response to host immune response"/>
    <property type="evidence" value="ECO:0007669"/>
    <property type="project" value="TreeGrafter"/>
</dbReference>
<dbReference type="Gene3D" id="1.20.1260.20">
    <property type="entry name" value="PPE superfamily"/>
    <property type="match status" value="1"/>
</dbReference>
<dbReference type="InterPro" id="IPR043641">
    <property type="entry name" value="PPE-PPW_C"/>
</dbReference>
<dbReference type="PANTHER" id="PTHR46766:SF1">
    <property type="entry name" value="GLUTAMINE-RICH PROTEIN 2"/>
    <property type="match status" value="1"/>
</dbReference>
<sequence>MTAPVWMAFPPEVHSTLLSSGPGPGPLLAAAGTWTALSTEYQAAATELTAVLTGAQAVWEGPTAEQYVAAHMPYLAWLGLASTLSAETAAQHETVAGAYTAALAAMPTLPELAANHAAGSCAAACTSTAACALGALDRLGGGLIGAHRGGRLSPHPRVVGLVERNRNRIDPKEIRRYQDFVDGVVGGGGGTGSFQLPTPDEIWQMLFGPDGEQIPGQGQPNWTPQQYLQNIGNFFNGNLKAIQYLLDPTNWTRPDFISYFIAWQVYRIVNWTLRTLRFLIQELPLLVSVGMSMAITNLGSVGSLVGLGALAGLAQAPVSAAAPLPQPAALALPSPAAAPATAAPSAAVPTSSVAPTTPTTSAPAAATVAASPAAPPVPPIPVTGAEGFGYMVGLAGLKREATLSSRSKAKEPTAQDAAAGTAATAVRGQQDRARRRRGSVTDRGHRYEYLDADDADDVVAEPVTPLTDRPVPSDRRSGPLGFTGTLPKSGAKAAGLATLASDEFGGGPSVPMLPESWCEDLGGETPWNN</sequence>
<protein>
    <recommendedName>
        <fullName evidence="7">PPE family domain-containing protein</fullName>
    </recommendedName>
</protein>
<gene>
    <name evidence="5" type="ORF">A5707_07005</name>
</gene>
<feature type="compositionally biased region" description="Low complexity" evidence="2">
    <location>
        <begin position="414"/>
        <end position="428"/>
    </location>
</feature>
<dbReference type="InterPro" id="IPR000030">
    <property type="entry name" value="PPE_dom"/>
</dbReference>
<comment type="similarity">
    <text evidence="1">Belongs to the mycobacterial PPE family.</text>
</comment>
<dbReference type="AlphaFoldDB" id="A0A1A2YXD0"/>
<dbReference type="InterPro" id="IPR038332">
    <property type="entry name" value="PPE_sf"/>
</dbReference>
<evidence type="ECO:0000256" key="1">
    <source>
        <dbReference type="ARBA" id="ARBA00010652"/>
    </source>
</evidence>
<comment type="caution">
    <text evidence="5">The sequence shown here is derived from an EMBL/GenBank/DDBJ whole genome shotgun (WGS) entry which is preliminary data.</text>
</comment>
<feature type="domain" description="PPE" evidence="3">
    <location>
        <begin position="6"/>
        <end position="118"/>
    </location>
</feature>
<evidence type="ECO:0000256" key="2">
    <source>
        <dbReference type="SAM" id="MobiDB-lite"/>
    </source>
</evidence>
<dbReference type="EMBL" id="LZKJ01000172">
    <property type="protein sequence ID" value="OBI41576.1"/>
    <property type="molecule type" value="Genomic_DNA"/>
</dbReference>
<evidence type="ECO:0000313" key="5">
    <source>
        <dbReference type="EMBL" id="OBI41576.1"/>
    </source>
</evidence>